<dbReference type="Proteomes" id="UP000828251">
    <property type="component" value="Unassembled WGS sequence"/>
</dbReference>
<dbReference type="AlphaFoldDB" id="A0A9D3VFL3"/>
<accession>A0A9D3VFL3</accession>
<sequence length="61" mass="7087">MAGELIRLDHKHISVEQMKMFFVTVDRNLFDGSGILARGHYRPEVQVGPETHQHVNREEET</sequence>
<feature type="compositionally biased region" description="Basic and acidic residues" evidence="1">
    <location>
        <begin position="51"/>
        <end position="61"/>
    </location>
</feature>
<feature type="region of interest" description="Disordered" evidence="1">
    <location>
        <begin position="42"/>
        <end position="61"/>
    </location>
</feature>
<reference evidence="2 3" key="1">
    <citation type="journal article" date="2021" name="Plant Biotechnol. J.">
        <title>Multi-omics assisted identification of the key and species-specific regulatory components of drought-tolerant mechanisms in Gossypium stocksii.</title>
        <authorList>
            <person name="Yu D."/>
            <person name="Ke L."/>
            <person name="Zhang D."/>
            <person name="Wu Y."/>
            <person name="Sun Y."/>
            <person name="Mei J."/>
            <person name="Sun J."/>
            <person name="Sun Y."/>
        </authorList>
    </citation>
    <scope>NUCLEOTIDE SEQUENCE [LARGE SCALE GENOMIC DNA]</scope>
    <source>
        <strain evidence="3">cv. E1</strain>
        <tissue evidence="2">Leaf</tissue>
    </source>
</reference>
<proteinExistence type="predicted"/>
<keyword evidence="3" id="KW-1185">Reference proteome</keyword>
<comment type="caution">
    <text evidence="2">The sequence shown here is derived from an EMBL/GenBank/DDBJ whole genome shotgun (WGS) entry which is preliminary data.</text>
</comment>
<organism evidence="2 3">
    <name type="scientific">Gossypium stocksii</name>
    <dbReference type="NCBI Taxonomy" id="47602"/>
    <lineage>
        <taxon>Eukaryota</taxon>
        <taxon>Viridiplantae</taxon>
        <taxon>Streptophyta</taxon>
        <taxon>Embryophyta</taxon>
        <taxon>Tracheophyta</taxon>
        <taxon>Spermatophyta</taxon>
        <taxon>Magnoliopsida</taxon>
        <taxon>eudicotyledons</taxon>
        <taxon>Gunneridae</taxon>
        <taxon>Pentapetalae</taxon>
        <taxon>rosids</taxon>
        <taxon>malvids</taxon>
        <taxon>Malvales</taxon>
        <taxon>Malvaceae</taxon>
        <taxon>Malvoideae</taxon>
        <taxon>Gossypium</taxon>
    </lineage>
</organism>
<evidence type="ECO:0000313" key="3">
    <source>
        <dbReference type="Proteomes" id="UP000828251"/>
    </source>
</evidence>
<gene>
    <name evidence="2" type="ORF">J1N35_021991</name>
</gene>
<protein>
    <submittedName>
        <fullName evidence="2">Uncharacterized protein</fullName>
    </submittedName>
</protein>
<dbReference type="EMBL" id="JAIQCV010000007">
    <property type="protein sequence ID" value="KAH1082230.1"/>
    <property type="molecule type" value="Genomic_DNA"/>
</dbReference>
<evidence type="ECO:0000256" key="1">
    <source>
        <dbReference type="SAM" id="MobiDB-lite"/>
    </source>
</evidence>
<evidence type="ECO:0000313" key="2">
    <source>
        <dbReference type="EMBL" id="KAH1082230.1"/>
    </source>
</evidence>
<name>A0A9D3VFL3_9ROSI</name>